<dbReference type="Gene3D" id="3.40.50.300">
    <property type="entry name" value="P-loop containing nucleotide triphosphate hydrolases"/>
    <property type="match status" value="1"/>
</dbReference>
<accession>A0ABY5DSN0</accession>
<evidence type="ECO:0000313" key="9">
    <source>
        <dbReference type="Proteomes" id="UP001056035"/>
    </source>
</evidence>
<evidence type="ECO:0000256" key="4">
    <source>
        <dbReference type="ARBA" id="ARBA00023134"/>
    </source>
</evidence>
<keyword evidence="3" id="KW-0547">Nucleotide-binding</keyword>
<evidence type="ECO:0000259" key="7">
    <source>
        <dbReference type="SMART" id="SM00962"/>
    </source>
</evidence>
<protein>
    <recommendedName>
        <fullName evidence="7">SRP54-type proteins GTP-binding domain-containing protein</fullName>
    </recommendedName>
</protein>
<gene>
    <name evidence="8" type="ORF">NBH00_00435</name>
</gene>
<evidence type="ECO:0000313" key="8">
    <source>
        <dbReference type="EMBL" id="UTI64691.1"/>
    </source>
</evidence>
<feature type="domain" description="SRP54-type proteins GTP-binding" evidence="7">
    <location>
        <begin position="290"/>
        <end position="479"/>
    </location>
</feature>
<dbReference type="PANTHER" id="PTHR43134:SF3">
    <property type="entry name" value="FLAGELLAR BIOSYNTHESIS PROTEIN FLHF"/>
    <property type="match status" value="1"/>
</dbReference>
<name>A0ABY5DSN0_9ACTN</name>
<dbReference type="InterPro" id="IPR000897">
    <property type="entry name" value="SRP54_GTPase_dom"/>
</dbReference>
<feature type="compositionally biased region" description="Pro residues" evidence="6">
    <location>
        <begin position="109"/>
        <end position="124"/>
    </location>
</feature>
<feature type="compositionally biased region" description="Low complexity" evidence="6">
    <location>
        <begin position="125"/>
        <end position="152"/>
    </location>
</feature>
<keyword evidence="9" id="KW-1185">Reference proteome</keyword>
<feature type="region of interest" description="Disordered" evidence="6">
    <location>
        <begin position="109"/>
        <end position="157"/>
    </location>
</feature>
<dbReference type="SMART" id="SM00962">
    <property type="entry name" value="SRP54"/>
    <property type="match status" value="1"/>
</dbReference>
<comment type="similarity">
    <text evidence="2">Belongs to the GTP-binding SRP family.</text>
</comment>
<comment type="subcellular location">
    <subcellularLocation>
        <location evidence="1">Cell membrane</location>
        <topology evidence="1">Peripheral membrane protein</topology>
        <orientation evidence="1">Cytoplasmic side</orientation>
    </subcellularLocation>
</comment>
<keyword evidence="5" id="KW-0472">Membrane</keyword>
<reference evidence="8 9" key="1">
    <citation type="submission" date="2022-06" db="EMBL/GenBank/DDBJ databases">
        <title>Paraconexibacter antarcticus.</title>
        <authorList>
            <person name="Kim C.S."/>
        </authorList>
    </citation>
    <scope>NUCLEOTIDE SEQUENCE [LARGE SCALE GENOMIC DNA]</scope>
    <source>
        <strain evidence="8 9">02-257</strain>
    </source>
</reference>
<dbReference type="Pfam" id="PF00448">
    <property type="entry name" value="SRP54"/>
    <property type="match status" value="1"/>
</dbReference>
<evidence type="ECO:0000256" key="1">
    <source>
        <dbReference type="ARBA" id="ARBA00004413"/>
    </source>
</evidence>
<sequence length="488" mass="48900">MTPVTDQQHPDVRTYAGSGLDELLPRIRAELGHDAVILARRDGIEGGVAGFFGRRVVELDAAPAGGQGLSVDLLDDEPDDAFAPGSAGPADSGAYGVSAYATPVVMPLPGPAPTSAPERTPAPGPADAAPVAPVADGDDTTPAADAADATDAAADRERVLTDEAASFARQLAGLMEDRPAPAAPAHRPVVDPRVDLLPTLDDADALVAASAPLPAVPAPAPPPALPADGLGPDGAALVATGISPILAADLVQTAAAHIAPLAQDDSPRAVLRAALAARIPIATPVRGPGGAVIGFVGPAGSGKTRCVARLATAYAKRSALPVACVTLRAADGGAELTALLREAGVTVHAEDDAAAASRRIDALRNETIVLVDTPGVSPRADAELRTLSSELRRLAADELHLTVPATIGPIAARELAAAGRRLGARGIALTHADETAALGTVVELAIDADVPLSYVARGTALDGGMRPASADALAHALLGPEDPDDELV</sequence>
<keyword evidence="4" id="KW-0342">GTP-binding</keyword>
<dbReference type="PANTHER" id="PTHR43134">
    <property type="entry name" value="SIGNAL RECOGNITION PARTICLE RECEPTOR SUBUNIT ALPHA"/>
    <property type="match status" value="1"/>
</dbReference>
<feature type="region of interest" description="Disordered" evidence="6">
    <location>
        <begin position="70"/>
        <end position="94"/>
    </location>
</feature>
<evidence type="ECO:0000256" key="3">
    <source>
        <dbReference type="ARBA" id="ARBA00022741"/>
    </source>
</evidence>
<organism evidence="8 9">
    <name type="scientific">Paraconexibacter antarcticus</name>
    <dbReference type="NCBI Taxonomy" id="2949664"/>
    <lineage>
        <taxon>Bacteria</taxon>
        <taxon>Bacillati</taxon>
        <taxon>Actinomycetota</taxon>
        <taxon>Thermoleophilia</taxon>
        <taxon>Solirubrobacterales</taxon>
        <taxon>Paraconexibacteraceae</taxon>
        <taxon>Paraconexibacter</taxon>
    </lineage>
</organism>
<evidence type="ECO:0000256" key="6">
    <source>
        <dbReference type="SAM" id="MobiDB-lite"/>
    </source>
</evidence>
<dbReference type="EMBL" id="CP098502">
    <property type="protein sequence ID" value="UTI64691.1"/>
    <property type="molecule type" value="Genomic_DNA"/>
</dbReference>
<proteinExistence type="inferred from homology"/>
<feature type="compositionally biased region" description="Low complexity" evidence="6">
    <location>
        <begin position="81"/>
        <end position="94"/>
    </location>
</feature>
<dbReference type="SUPFAM" id="SSF52540">
    <property type="entry name" value="P-loop containing nucleoside triphosphate hydrolases"/>
    <property type="match status" value="1"/>
</dbReference>
<dbReference type="Proteomes" id="UP001056035">
    <property type="component" value="Chromosome"/>
</dbReference>
<dbReference type="InterPro" id="IPR027417">
    <property type="entry name" value="P-loop_NTPase"/>
</dbReference>
<dbReference type="RefSeq" id="WP_254571390.1">
    <property type="nucleotide sequence ID" value="NZ_CP098502.1"/>
</dbReference>
<evidence type="ECO:0000256" key="5">
    <source>
        <dbReference type="ARBA" id="ARBA00023136"/>
    </source>
</evidence>
<evidence type="ECO:0000256" key="2">
    <source>
        <dbReference type="ARBA" id="ARBA00008531"/>
    </source>
</evidence>